<feature type="domain" description="BAH" evidence="10">
    <location>
        <begin position="146"/>
        <end position="282"/>
    </location>
</feature>
<evidence type="ECO:0000256" key="6">
    <source>
        <dbReference type="ARBA" id="ARBA00023125"/>
    </source>
</evidence>
<dbReference type="EC" id="2.1.1.37" evidence="2"/>
<organism evidence="11 12">
    <name type="scientific">Symbiochloris irregularis</name>
    <dbReference type="NCBI Taxonomy" id="706552"/>
    <lineage>
        <taxon>Eukaryota</taxon>
        <taxon>Viridiplantae</taxon>
        <taxon>Chlorophyta</taxon>
        <taxon>core chlorophytes</taxon>
        <taxon>Trebouxiophyceae</taxon>
        <taxon>Trebouxiales</taxon>
        <taxon>Trebouxiaceae</taxon>
        <taxon>Symbiochloris</taxon>
    </lineage>
</organism>
<feature type="region of interest" description="Disordered" evidence="9">
    <location>
        <begin position="1062"/>
        <end position="1111"/>
    </location>
</feature>
<comment type="caution">
    <text evidence="11">The sequence shown here is derived from an EMBL/GenBank/DDBJ whole genome shotgun (WGS) entry which is preliminary data.</text>
</comment>
<dbReference type="GO" id="GO:0003886">
    <property type="term" value="F:DNA (cytosine-5-)-methyltransferase activity"/>
    <property type="evidence" value="ECO:0007669"/>
    <property type="project" value="UniProtKB-EC"/>
</dbReference>
<dbReference type="InterPro" id="IPR043151">
    <property type="entry name" value="BAH_sf"/>
</dbReference>
<dbReference type="AlphaFoldDB" id="A0AAW1NGW6"/>
<dbReference type="GO" id="GO:0044027">
    <property type="term" value="P:negative regulation of gene expression via chromosomal CpG island methylation"/>
    <property type="evidence" value="ECO:0007669"/>
    <property type="project" value="TreeGrafter"/>
</dbReference>
<dbReference type="Gene3D" id="3.90.120.10">
    <property type="entry name" value="DNA Methylase, subunit A, domain 2"/>
    <property type="match status" value="1"/>
</dbReference>
<evidence type="ECO:0000256" key="3">
    <source>
        <dbReference type="ARBA" id="ARBA00022603"/>
    </source>
</evidence>
<comment type="similarity">
    <text evidence="8">Belongs to the class I-like SAM-binding methyltransferase superfamily. C5-methyltransferase family.</text>
</comment>
<keyword evidence="12" id="KW-1185">Reference proteome</keyword>
<keyword evidence="6" id="KW-0238">DNA-binding</keyword>
<dbReference type="PANTHER" id="PTHR10629">
    <property type="entry name" value="CYTOSINE-SPECIFIC METHYLTRANSFERASE"/>
    <property type="match status" value="1"/>
</dbReference>
<dbReference type="InterPro" id="IPR029063">
    <property type="entry name" value="SAM-dependent_MTases_sf"/>
</dbReference>
<dbReference type="Gene3D" id="3.40.50.150">
    <property type="entry name" value="Vaccinia Virus protein VP39"/>
    <property type="match status" value="2"/>
</dbReference>
<dbReference type="PANTHER" id="PTHR10629:SF50">
    <property type="entry name" value="DNA (CYTOSINE-5)-METHYLTRANSFERASE CMT3"/>
    <property type="match status" value="1"/>
</dbReference>
<dbReference type="Pfam" id="PF00145">
    <property type="entry name" value="DNA_methylase"/>
    <property type="match status" value="2"/>
</dbReference>
<dbReference type="GO" id="GO:0032259">
    <property type="term" value="P:methylation"/>
    <property type="evidence" value="ECO:0007669"/>
    <property type="project" value="UniProtKB-KW"/>
</dbReference>
<dbReference type="Gene3D" id="2.30.30.490">
    <property type="match status" value="1"/>
</dbReference>
<feature type="active site" evidence="8">
    <location>
        <position position="447"/>
    </location>
</feature>
<evidence type="ECO:0000256" key="5">
    <source>
        <dbReference type="ARBA" id="ARBA00022691"/>
    </source>
</evidence>
<keyword evidence="5 8" id="KW-0949">S-adenosyl-L-methionine</keyword>
<dbReference type="InterPro" id="IPR050390">
    <property type="entry name" value="C5-Methyltransferase"/>
</dbReference>
<dbReference type="SUPFAM" id="SSF53335">
    <property type="entry name" value="S-adenosyl-L-methionine-dependent methyltransferases"/>
    <property type="match status" value="1"/>
</dbReference>
<comment type="subcellular location">
    <subcellularLocation>
        <location evidence="1">Nucleus</location>
    </subcellularLocation>
</comment>
<dbReference type="GO" id="GO:0003682">
    <property type="term" value="F:chromatin binding"/>
    <property type="evidence" value="ECO:0007669"/>
    <property type="project" value="InterPro"/>
</dbReference>
<proteinExistence type="inferred from homology"/>
<dbReference type="InterPro" id="IPR001525">
    <property type="entry name" value="C5_MeTfrase"/>
</dbReference>
<dbReference type="PROSITE" id="PS51679">
    <property type="entry name" value="SAM_MT_C5"/>
    <property type="match status" value="1"/>
</dbReference>
<dbReference type="InterPro" id="IPR001025">
    <property type="entry name" value="BAH_dom"/>
</dbReference>
<evidence type="ECO:0000313" key="11">
    <source>
        <dbReference type="EMBL" id="KAK9786489.1"/>
    </source>
</evidence>
<name>A0AAW1NGW6_9CHLO</name>
<feature type="compositionally biased region" description="Acidic residues" evidence="9">
    <location>
        <begin position="1063"/>
        <end position="1111"/>
    </location>
</feature>
<evidence type="ECO:0000256" key="2">
    <source>
        <dbReference type="ARBA" id="ARBA00011975"/>
    </source>
</evidence>
<keyword evidence="4 8" id="KW-0808">Transferase</keyword>
<sequence length="1111" mass="123226">MSTTAKRNRAPAGGGGRKRSKPSPKETVEESVAQETDGCWLRGAVIAKDEAARRWPDRKQARYRPLYFPKNHGAGAEERSPDELMQVAAVAHVECIELEEAEDLEEAEKKAKAAGKGATDKKAPADQPVVDIWANDEDEAGQRITFKVKLGDFVEVPNEEKLARDGVSTHNDYGRVDEIFQDEKGLRYVGLRWMYDEWNSCLKVEPKKAQPYVAAKSRPRRLFWSSQLDNKMWGTTIRANAIVRKVTVKSILPGAPPPSRQESEFYVSMTYEQEYWTLATSLEDEPATKAKWENSPHKREIAALDLYAGMGGTSYIDQEDDDCKITTKWAVDINESATSTFACNFKHAQVRCMGTDEYLVLCKEFERLCKAFPPGCAALKDKQVLGSAAMTRPTLAFTVMRADGQSRQVPESAISQLMLATYIGGLRREKAIPLPGDVGLIMGGPPCQGVSGNNRNALMENILVDGKNRQLKVFHQIIEHLQPPFVLMENVQDIHNKEGGAYFKVAMGGLLDLGYQVRSGSIDAHGMGVPQGRFRVFMWGARMDEQLCAFPMPMHKSAHIRALPLSAQGTLVTFPNMQAYEDALPPVLLGDVMGPDSDLPPVGNFNMSEAMEYKSGPASITQAWLRRDPPPDQATREERSVMADWYMDNTRRHMAEQHEQLFSSKAPKAGTKAALNNLPSEAQGWSYEGVLRVGRAYLTRESHDYTVKTVEAALRQLECDADRDYYHEQKKLHVEAITHRVGELVLEEEANARTAFGPLRDHLPLTLACGDWLRCIFVPIGEPGANFRSLPGCITNFNGQACAGHCHAAPMKQGVDTVCNGGLTRKYCQASQTARVENADRNGWRGGYLKGCDGETVVMPDSQLLVPRWTLCYMKGMSGLVGRKEEGILGGRNGCFGRMHMHRIQPTVVGRAEPHNLQLVHPEEHRVVTIRENCRCQGFPDYHALVGFAGPNQRTWARNDSLKQRFIQPGNAVCVPVAAALGRCLLKAAVGQSPVGQAVIDVPDAAYMQLVQSEYAKADGLRFLYDTLERKPAQIQINLGKLQTQVKKRELLSKGDKAGAEAIVDDDLAADEDAEADLEAEAAAEEEDEQEVEEDDDDEKMTDDDDEDVLC</sequence>
<protein>
    <recommendedName>
        <fullName evidence="2">DNA (cytosine-5-)-methyltransferase</fullName>
        <ecNumber evidence="2">2.1.1.37</ecNumber>
    </recommendedName>
</protein>
<dbReference type="GO" id="GO:0005634">
    <property type="term" value="C:nucleus"/>
    <property type="evidence" value="ECO:0007669"/>
    <property type="project" value="UniProtKB-SubCell"/>
</dbReference>
<reference evidence="11 12" key="1">
    <citation type="journal article" date="2024" name="Nat. Commun.">
        <title>Phylogenomics reveals the evolutionary origins of lichenization in chlorophyte algae.</title>
        <authorList>
            <person name="Puginier C."/>
            <person name="Libourel C."/>
            <person name="Otte J."/>
            <person name="Skaloud P."/>
            <person name="Haon M."/>
            <person name="Grisel S."/>
            <person name="Petersen M."/>
            <person name="Berrin J.G."/>
            <person name="Delaux P.M."/>
            <person name="Dal Grande F."/>
            <person name="Keller J."/>
        </authorList>
    </citation>
    <scope>NUCLEOTIDE SEQUENCE [LARGE SCALE GENOMIC DNA]</scope>
    <source>
        <strain evidence="11 12">SAG 2036</strain>
    </source>
</reference>
<gene>
    <name evidence="11" type="ORF">WJX73_009011</name>
</gene>
<accession>A0AAW1NGW6</accession>
<evidence type="ECO:0000256" key="4">
    <source>
        <dbReference type="ARBA" id="ARBA00022679"/>
    </source>
</evidence>
<dbReference type="GO" id="GO:0003677">
    <property type="term" value="F:DNA binding"/>
    <property type="evidence" value="ECO:0007669"/>
    <property type="project" value="UniProtKB-KW"/>
</dbReference>
<keyword evidence="7" id="KW-0539">Nucleus</keyword>
<dbReference type="EMBL" id="JALJOQ010000272">
    <property type="protein sequence ID" value="KAK9786489.1"/>
    <property type="molecule type" value="Genomic_DNA"/>
</dbReference>
<keyword evidence="3 8" id="KW-0489">Methyltransferase</keyword>
<evidence type="ECO:0000313" key="12">
    <source>
        <dbReference type="Proteomes" id="UP001465755"/>
    </source>
</evidence>
<evidence type="ECO:0000256" key="8">
    <source>
        <dbReference type="PROSITE-ProRule" id="PRU01016"/>
    </source>
</evidence>
<feature type="region of interest" description="Disordered" evidence="9">
    <location>
        <begin position="1"/>
        <end position="34"/>
    </location>
</feature>
<evidence type="ECO:0000256" key="7">
    <source>
        <dbReference type="ARBA" id="ARBA00023242"/>
    </source>
</evidence>
<dbReference type="Proteomes" id="UP001465755">
    <property type="component" value="Unassembled WGS sequence"/>
</dbReference>
<dbReference type="PRINTS" id="PR00105">
    <property type="entry name" value="C5METTRFRASE"/>
</dbReference>
<evidence type="ECO:0000256" key="9">
    <source>
        <dbReference type="SAM" id="MobiDB-lite"/>
    </source>
</evidence>
<dbReference type="PROSITE" id="PS51038">
    <property type="entry name" value="BAH"/>
    <property type="match status" value="1"/>
</dbReference>
<evidence type="ECO:0000259" key="10">
    <source>
        <dbReference type="PROSITE" id="PS51038"/>
    </source>
</evidence>
<evidence type="ECO:0000256" key="1">
    <source>
        <dbReference type="ARBA" id="ARBA00004123"/>
    </source>
</evidence>